<dbReference type="InterPro" id="IPR053137">
    <property type="entry name" value="NLR-like"/>
</dbReference>
<feature type="domain" description="NB-ARC" evidence="3">
    <location>
        <begin position="360"/>
        <end position="527"/>
    </location>
</feature>
<dbReference type="GO" id="GO:0009116">
    <property type="term" value="P:nucleoside metabolic process"/>
    <property type="evidence" value="ECO:0007669"/>
    <property type="project" value="InterPro"/>
</dbReference>
<dbReference type="Gene3D" id="3.40.50.1580">
    <property type="entry name" value="Nucleoside phosphorylase domain"/>
    <property type="match status" value="1"/>
</dbReference>
<dbReference type="GO" id="GO:0003824">
    <property type="term" value="F:catalytic activity"/>
    <property type="evidence" value="ECO:0007669"/>
    <property type="project" value="InterPro"/>
</dbReference>
<dbReference type="PRINTS" id="PR00381">
    <property type="entry name" value="KINESINLIGHT"/>
</dbReference>
<proteinExistence type="predicted"/>
<dbReference type="SUPFAM" id="SSF52540">
    <property type="entry name" value="P-loop containing nucleoside triphosphate hydrolases"/>
    <property type="match status" value="1"/>
</dbReference>
<evidence type="ECO:0000313" key="5">
    <source>
        <dbReference type="Proteomes" id="UP001373714"/>
    </source>
</evidence>
<protein>
    <recommendedName>
        <fullName evidence="3">NB-ARC domain-containing protein</fullName>
    </recommendedName>
</protein>
<dbReference type="Gene3D" id="3.40.50.300">
    <property type="entry name" value="P-loop containing nucleotide triphosphate hydrolases"/>
    <property type="match status" value="1"/>
</dbReference>
<feature type="repeat" description="TPR" evidence="1">
    <location>
        <begin position="1031"/>
        <end position="1064"/>
    </location>
</feature>
<dbReference type="SUPFAM" id="SSF48452">
    <property type="entry name" value="TPR-like"/>
    <property type="match status" value="1"/>
</dbReference>
<evidence type="ECO:0000313" key="4">
    <source>
        <dbReference type="EMBL" id="KAK6352104.1"/>
    </source>
</evidence>
<name>A0AAV9V044_9PEZI</name>
<feature type="repeat" description="TPR" evidence="1">
    <location>
        <begin position="989"/>
        <end position="1022"/>
    </location>
</feature>
<dbReference type="InterPro" id="IPR027417">
    <property type="entry name" value="P-loop_NTPase"/>
</dbReference>
<dbReference type="InterPro" id="IPR011990">
    <property type="entry name" value="TPR-like_helical_dom_sf"/>
</dbReference>
<accession>A0AAV9V044</accession>
<comment type="caution">
    <text evidence="4">The sequence shown here is derived from an EMBL/GenBank/DDBJ whole genome shotgun (WGS) entry which is preliminary data.</text>
</comment>
<sequence>MASELTRNDYSVGWICAIPIELSAVLAVLDEVQHPQIDVPDSDTNIYKFGRIGRHNIVITWLPDTRYGTTQAGIVATRMRSTFTKLRFGLMVGVGGGAPRDAPNGDIRLGDVVISQPSGGSGGVVQYDFGKAMENGEFQRTGALNAPPSILLKAIAAMKAVDDPDLGRLVSETAREINSKTEDSKFRYPGVESDRLFRPEYNHVTDERHGADTGTCESCDPFQAVSRKKRRYKHPYFHYGIIASGNQVMKNGVKRDIISAQTGALCFEMEAAGLMDDFPCIVVRGICDYSDGHKNKVWQPYAALVAAIYAKELVMQIPAASKRTTGLVMGGREKIEKFNLIIPFQMPFRRNPTFTGRVEELDRIHDHLVGSSAEDTPSILAVTGTGGMGKTQIAIEYAHRYHHDYTSIFWVPAANEDSIRSSFINIMQRIVDEQRRITWPETMPDYGILGSKLNIPGLIDDRGMIVANPSIAPTIQAALFRWFQVPGNNRWLLIFDNADDLESFPIQDYFPNHGGGSILVTSRRPEFGHSGEQIDLDGLDENSAVELLLKLARLSKAGDDIRNEAVTLVKQLGFMPLAIGHAASYIYETKASPGEYLTYYNKSFMSLQSIKPTFGWNYRNDTAATTWEISFAEIERQDESAASFLLTCSYFNPQEIYETLWGDDEDVRFQNKRRIRLLASYSLIRVIRSGVFSVHPVVHSWARERLDKTERLKAVKRAVQVLGDVGHTKNVSRENRKWSLQEVLRIITHLNYLHQNFEPEFADIFVKEEQAAGTYGLFAHYHNIGMIFDDRGKYDEAMLWYQRSLVGKEKILDKHHKLILSTRNAIAITLDNQGKYDEALTLYQETLAGIPETDEETTDRLKFDLIHNIALIFRRQEKYDDALEWYGRALAGYEKVLGEDHPTTLDTVHNMSIAYQSQRKYDEAMKLLKKALTGREKTLHEYHPDLFSTVHEIAKVLNAQGKYSEAVEWFDRALSGYETVYGEEHLDIYSTLNSMGIALYNQREYDKAIALYNRSLEGREKLLPKTDSQIYNTVFNIGQVYKSQKKYKEALPWFHRALDGYEKALGKDHQFTKDAAWNIDDIEEKTKKPSIKETIVSKFRKDPAPAQISDSESEKEEEPPQAPEKKLSEEKSTDIENSDEKDPPTKQVIPAEPKTLKGDVSLPASDQESTRQEKAEEPTENDQPSTATPEEDEVLKSYEVVPDSQGKVYKDQLPTLEETSSLPTSPGKVSSSNRSSVVGKKGNPVKKKMSSFMSYFKSH</sequence>
<feature type="compositionally biased region" description="Basic and acidic residues" evidence="2">
    <location>
        <begin position="1168"/>
        <end position="1177"/>
    </location>
</feature>
<evidence type="ECO:0000256" key="2">
    <source>
        <dbReference type="SAM" id="MobiDB-lite"/>
    </source>
</evidence>
<dbReference type="Gene3D" id="1.25.40.10">
    <property type="entry name" value="Tetratricopeptide repeat domain"/>
    <property type="match status" value="3"/>
</dbReference>
<dbReference type="Pfam" id="PF13374">
    <property type="entry name" value="TPR_10"/>
    <property type="match status" value="1"/>
</dbReference>
<evidence type="ECO:0000256" key="1">
    <source>
        <dbReference type="PROSITE-ProRule" id="PRU00339"/>
    </source>
</evidence>
<dbReference type="SUPFAM" id="SSF53167">
    <property type="entry name" value="Purine and uridine phosphorylases"/>
    <property type="match status" value="1"/>
</dbReference>
<dbReference type="InterPro" id="IPR019734">
    <property type="entry name" value="TPR_rpt"/>
</dbReference>
<dbReference type="PROSITE" id="PS50005">
    <property type="entry name" value="TPR"/>
    <property type="match status" value="2"/>
</dbReference>
<dbReference type="PANTHER" id="PTHR46082:SF11">
    <property type="entry name" value="AAA+ ATPASE DOMAIN-CONTAINING PROTEIN-RELATED"/>
    <property type="match status" value="1"/>
</dbReference>
<keyword evidence="5" id="KW-1185">Reference proteome</keyword>
<dbReference type="EMBL" id="JAVHNS010000006">
    <property type="protein sequence ID" value="KAK6352104.1"/>
    <property type="molecule type" value="Genomic_DNA"/>
</dbReference>
<dbReference type="SMART" id="SM00028">
    <property type="entry name" value="TPR"/>
    <property type="match status" value="7"/>
</dbReference>
<dbReference type="AlphaFoldDB" id="A0AAV9V044"/>
<organism evidence="4 5">
    <name type="scientific">Orbilia blumenaviensis</name>
    <dbReference type="NCBI Taxonomy" id="1796055"/>
    <lineage>
        <taxon>Eukaryota</taxon>
        <taxon>Fungi</taxon>
        <taxon>Dikarya</taxon>
        <taxon>Ascomycota</taxon>
        <taxon>Pezizomycotina</taxon>
        <taxon>Orbiliomycetes</taxon>
        <taxon>Orbiliales</taxon>
        <taxon>Orbiliaceae</taxon>
        <taxon>Orbilia</taxon>
    </lineage>
</organism>
<dbReference type="Pfam" id="PF13424">
    <property type="entry name" value="TPR_12"/>
    <property type="match status" value="3"/>
</dbReference>
<dbReference type="PANTHER" id="PTHR46082">
    <property type="entry name" value="ATP/GTP-BINDING PROTEIN-RELATED"/>
    <property type="match status" value="1"/>
</dbReference>
<dbReference type="GO" id="GO:0043531">
    <property type="term" value="F:ADP binding"/>
    <property type="evidence" value="ECO:0007669"/>
    <property type="project" value="InterPro"/>
</dbReference>
<feature type="region of interest" description="Disordered" evidence="2">
    <location>
        <begin position="1093"/>
        <end position="1245"/>
    </location>
</feature>
<dbReference type="Proteomes" id="UP001373714">
    <property type="component" value="Unassembled WGS sequence"/>
</dbReference>
<evidence type="ECO:0000259" key="3">
    <source>
        <dbReference type="Pfam" id="PF00931"/>
    </source>
</evidence>
<dbReference type="InterPro" id="IPR002182">
    <property type="entry name" value="NB-ARC"/>
</dbReference>
<gene>
    <name evidence="4" type="ORF">TWF730_008935</name>
</gene>
<feature type="compositionally biased region" description="Polar residues" evidence="2">
    <location>
        <begin position="1217"/>
        <end position="1234"/>
    </location>
</feature>
<keyword evidence="1" id="KW-0802">TPR repeat</keyword>
<feature type="compositionally biased region" description="Basic and acidic residues" evidence="2">
    <location>
        <begin position="1123"/>
        <end position="1144"/>
    </location>
</feature>
<reference evidence="4 5" key="1">
    <citation type="submission" date="2019-10" db="EMBL/GenBank/DDBJ databases">
        <authorList>
            <person name="Palmer J.M."/>
        </authorList>
    </citation>
    <scope>NUCLEOTIDE SEQUENCE [LARGE SCALE GENOMIC DNA]</scope>
    <source>
        <strain evidence="4 5">TWF730</strain>
    </source>
</reference>
<dbReference type="Pfam" id="PF00931">
    <property type="entry name" value="NB-ARC"/>
    <property type="match status" value="1"/>
</dbReference>
<dbReference type="InterPro" id="IPR035994">
    <property type="entry name" value="Nucleoside_phosphorylase_sf"/>
</dbReference>